<sequence>MHQQPNTKDCASEAIGGAHYGPVQAYLAKVSDASTAVGSSAGWFKIYADTWAQNSAGASGDDDFWGTKDITTCCGRMNFKIPSDIAPGDYLSGSSGGAQFYMTCFQITVTGGGSAAPGTIKLPGAYAASDAGILVDIHAPMSTYIAPGPTVYSGGSTKSAGAACAGCESTCAATAGPSGTAAVPTTTAASTTLATSSKTSSAASTTTSASGGGSNCAAKYAQ</sequence>
<comment type="subcellular location">
    <subcellularLocation>
        <location evidence="2">Secreted</location>
    </subcellularLocation>
</comment>
<dbReference type="InterPro" id="IPR049892">
    <property type="entry name" value="AA9"/>
</dbReference>
<dbReference type="Pfam" id="PF03443">
    <property type="entry name" value="AA9"/>
    <property type="match status" value="1"/>
</dbReference>
<evidence type="ECO:0000256" key="13">
    <source>
        <dbReference type="ARBA" id="ARBA00044502"/>
    </source>
</evidence>
<evidence type="ECO:0000256" key="4">
    <source>
        <dbReference type="ARBA" id="ARBA00022723"/>
    </source>
</evidence>
<dbReference type="Gene3D" id="2.70.50.70">
    <property type="match status" value="1"/>
</dbReference>
<keyword evidence="7" id="KW-0560">Oxidoreductase</keyword>
<organism evidence="18 19">
    <name type="scientific">Diaporthe australafricana</name>
    <dbReference type="NCBI Taxonomy" id="127596"/>
    <lineage>
        <taxon>Eukaryota</taxon>
        <taxon>Fungi</taxon>
        <taxon>Dikarya</taxon>
        <taxon>Ascomycota</taxon>
        <taxon>Pezizomycotina</taxon>
        <taxon>Sordariomycetes</taxon>
        <taxon>Sordariomycetidae</taxon>
        <taxon>Diaporthales</taxon>
        <taxon>Diaporthaceae</taxon>
        <taxon>Diaporthe</taxon>
    </lineage>
</organism>
<evidence type="ECO:0000256" key="12">
    <source>
        <dbReference type="ARBA" id="ARBA00023326"/>
    </source>
</evidence>
<comment type="catalytic activity">
    <reaction evidence="14">
        <text>[(1-&gt;4)-beta-D-glucosyl]n+m + reduced acceptor + O2 = 4-dehydro-beta-D-glucosyl-[(1-&gt;4)-beta-D-glucosyl]n-1 + [(1-&gt;4)-beta-D-glucosyl]m + acceptor + H2O.</text>
        <dbReference type="EC" id="1.14.99.56"/>
    </reaction>
</comment>
<evidence type="ECO:0000256" key="9">
    <source>
        <dbReference type="ARBA" id="ARBA00023033"/>
    </source>
</evidence>
<reference evidence="18 19" key="1">
    <citation type="journal article" date="2024" name="IMA Fungus">
        <title>IMA Genome - F19 : A genome assembly and annotation guide to empower mycologists, including annotated draft genome sequences of Ceratocystis pirilliformis, Diaporthe australafricana, Fusarium ophioides, Paecilomyces lecythidis, and Sporothrix stenoceras.</title>
        <authorList>
            <person name="Aylward J."/>
            <person name="Wilson A.M."/>
            <person name="Visagie C.M."/>
            <person name="Spraker J."/>
            <person name="Barnes I."/>
            <person name="Buitendag C."/>
            <person name="Ceriani C."/>
            <person name="Del Mar Angel L."/>
            <person name="du Plessis D."/>
            <person name="Fuchs T."/>
            <person name="Gasser K."/>
            <person name="Kramer D."/>
            <person name="Li W."/>
            <person name="Munsamy K."/>
            <person name="Piso A."/>
            <person name="Price J.L."/>
            <person name="Sonnekus B."/>
            <person name="Thomas C."/>
            <person name="van der Nest A."/>
            <person name="van Dijk A."/>
            <person name="van Heerden A."/>
            <person name="van Vuuren N."/>
            <person name="Yilmaz N."/>
            <person name="Duong T.A."/>
            <person name="van der Merwe N.A."/>
            <person name="Wingfield M.J."/>
            <person name="Wingfield B.D."/>
        </authorList>
    </citation>
    <scope>NUCLEOTIDE SEQUENCE [LARGE SCALE GENOMIC DNA]</scope>
    <source>
        <strain evidence="18 19">CMW 18300</strain>
    </source>
</reference>
<comment type="caution">
    <text evidence="18">The sequence shown here is derived from an EMBL/GenBank/DDBJ whole genome shotgun (WGS) entry which is preliminary data.</text>
</comment>
<keyword evidence="4" id="KW-0479">Metal-binding</keyword>
<evidence type="ECO:0000313" key="18">
    <source>
        <dbReference type="EMBL" id="KAL1860526.1"/>
    </source>
</evidence>
<keyword evidence="3" id="KW-0964">Secreted</keyword>
<keyword evidence="8" id="KW-0186">Copper</keyword>
<dbReference type="PANTHER" id="PTHR33353">
    <property type="entry name" value="PUTATIVE (AFU_ORTHOLOGUE AFUA_1G12560)-RELATED"/>
    <property type="match status" value="1"/>
</dbReference>
<keyword evidence="6" id="KW-0136">Cellulose degradation</keyword>
<feature type="region of interest" description="Disordered" evidence="16">
    <location>
        <begin position="200"/>
        <end position="222"/>
    </location>
</feature>
<accession>A0ABR3WFA1</accession>
<keyword evidence="19" id="KW-1185">Reference proteome</keyword>
<evidence type="ECO:0000256" key="16">
    <source>
        <dbReference type="SAM" id="MobiDB-lite"/>
    </source>
</evidence>
<evidence type="ECO:0000256" key="14">
    <source>
        <dbReference type="ARBA" id="ARBA00045077"/>
    </source>
</evidence>
<evidence type="ECO:0000256" key="7">
    <source>
        <dbReference type="ARBA" id="ARBA00023002"/>
    </source>
</evidence>
<gene>
    <name evidence="18" type="ORF">Daus18300_009158</name>
</gene>
<evidence type="ECO:0000256" key="6">
    <source>
        <dbReference type="ARBA" id="ARBA00023001"/>
    </source>
</evidence>
<evidence type="ECO:0000256" key="10">
    <source>
        <dbReference type="ARBA" id="ARBA00023157"/>
    </source>
</evidence>
<evidence type="ECO:0000256" key="5">
    <source>
        <dbReference type="ARBA" id="ARBA00022729"/>
    </source>
</evidence>
<evidence type="ECO:0000256" key="15">
    <source>
        <dbReference type="ARBA" id="ARBA00047174"/>
    </source>
</evidence>
<dbReference type="InterPro" id="IPR005103">
    <property type="entry name" value="AA9_LPMO"/>
</dbReference>
<protein>
    <recommendedName>
        <fullName evidence="15">lytic cellulose monooxygenase (C4-dehydrogenating)</fullName>
        <ecNumber evidence="15">1.14.99.56</ecNumber>
    </recommendedName>
</protein>
<evidence type="ECO:0000256" key="11">
    <source>
        <dbReference type="ARBA" id="ARBA00023277"/>
    </source>
</evidence>
<keyword evidence="9" id="KW-0503">Monooxygenase</keyword>
<evidence type="ECO:0000256" key="8">
    <source>
        <dbReference type="ARBA" id="ARBA00023008"/>
    </source>
</evidence>
<keyword evidence="5" id="KW-0732">Signal</keyword>
<evidence type="ECO:0000256" key="2">
    <source>
        <dbReference type="ARBA" id="ARBA00004613"/>
    </source>
</evidence>
<evidence type="ECO:0000259" key="17">
    <source>
        <dbReference type="Pfam" id="PF03443"/>
    </source>
</evidence>
<dbReference type="Proteomes" id="UP001583177">
    <property type="component" value="Unassembled WGS sequence"/>
</dbReference>
<dbReference type="PANTHER" id="PTHR33353:SF9">
    <property type="entry name" value="ENDOGLUCANASE II"/>
    <property type="match status" value="1"/>
</dbReference>
<dbReference type="EMBL" id="JAWRVE010000091">
    <property type="protein sequence ID" value="KAL1860526.1"/>
    <property type="molecule type" value="Genomic_DNA"/>
</dbReference>
<proteinExistence type="inferred from homology"/>
<feature type="domain" description="Auxiliary Activity family 9 catalytic" evidence="17">
    <location>
        <begin position="17"/>
        <end position="140"/>
    </location>
</feature>
<name>A0ABR3WFA1_9PEZI</name>
<keyword evidence="11" id="KW-0119">Carbohydrate metabolism</keyword>
<keyword evidence="10" id="KW-1015">Disulfide bond</keyword>
<evidence type="ECO:0000256" key="1">
    <source>
        <dbReference type="ARBA" id="ARBA00001973"/>
    </source>
</evidence>
<evidence type="ECO:0000256" key="3">
    <source>
        <dbReference type="ARBA" id="ARBA00022525"/>
    </source>
</evidence>
<comment type="cofactor">
    <cofactor evidence="1">
        <name>Cu(2+)</name>
        <dbReference type="ChEBI" id="CHEBI:29036"/>
    </cofactor>
</comment>
<dbReference type="EC" id="1.14.99.56" evidence="15"/>
<comment type="similarity">
    <text evidence="13">Belongs to the polysaccharide monooxygenase AA9 family.</text>
</comment>
<keyword evidence="12" id="KW-0624">Polysaccharide degradation</keyword>
<evidence type="ECO:0000313" key="19">
    <source>
        <dbReference type="Proteomes" id="UP001583177"/>
    </source>
</evidence>